<reference evidence="2 3" key="1">
    <citation type="submission" date="2020-08" db="EMBL/GenBank/DDBJ databases">
        <title>Genomic Encyclopedia of Type Strains, Phase IV (KMG-IV): sequencing the most valuable type-strain genomes for metagenomic binning, comparative biology and taxonomic classification.</title>
        <authorList>
            <person name="Goeker M."/>
        </authorList>
    </citation>
    <scope>NUCLEOTIDE SEQUENCE [LARGE SCALE GENOMIC DNA]</scope>
    <source>
        <strain evidence="2 3">DSM 17976</strain>
    </source>
</reference>
<dbReference type="PROSITE" id="PS51841">
    <property type="entry name" value="LTD"/>
    <property type="match status" value="1"/>
</dbReference>
<organism evidence="2 3">
    <name type="scientific">Runella defluvii</name>
    <dbReference type="NCBI Taxonomy" id="370973"/>
    <lineage>
        <taxon>Bacteria</taxon>
        <taxon>Pseudomonadati</taxon>
        <taxon>Bacteroidota</taxon>
        <taxon>Cytophagia</taxon>
        <taxon>Cytophagales</taxon>
        <taxon>Spirosomataceae</taxon>
        <taxon>Runella</taxon>
    </lineage>
</organism>
<dbReference type="InterPro" id="IPR019268">
    <property type="entry name" value="DUF2278"/>
</dbReference>
<keyword evidence="3" id="KW-1185">Reference proteome</keyword>
<dbReference type="Proteomes" id="UP000541352">
    <property type="component" value="Unassembled WGS sequence"/>
</dbReference>
<dbReference type="SUPFAM" id="SSF74853">
    <property type="entry name" value="Lamin A/C globular tail domain"/>
    <property type="match status" value="1"/>
</dbReference>
<comment type="caution">
    <text evidence="2">The sequence shown here is derived from an EMBL/GenBank/DDBJ whole genome shotgun (WGS) entry which is preliminary data.</text>
</comment>
<gene>
    <name evidence="2" type="ORF">FHS57_001640</name>
</gene>
<dbReference type="InterPro" id="IPR001322">
    <property type="entry name" value="Lamin_tail_dom"/>
</dbReference>
<accession>A0A7W6EPN2</accession>
<dbReference type="InterPro" id="IPR036415">
    <property type="entry name" value="Lamin_tail_dom_sf"/>
</dbReference>
<name>A0A7W6EPN2_9BACT</name>
<protein>
    <submittedName>
        <fullName evidence="2">Uncharacterized protein YukJ</fullName>
    </submittedName>
</protein>
<evidence type="ECO:0000259" key="1">
    <source>
        <dbReference type="PROSITE" id="PS51841"/>
    </source>
</evidence>
<dbReference type="AlphaFoldDB" id="A0A7W6EPN2"/>
<dbReference type="EMBL" id="JACIBY010000003">
    <property type="protein sequence ID" value="MBB3837643.1"/>
    <property type="molecule type" value="Genomic_DNA"/>
</dbReference>
<evidence type="ECO:0000313" key="2">
    <source>
        <dbReference type="EMBL" id="MBB3837643.1"/>
    </source>
</evidence>
<evidence type="ECO:0000313" key="3">
    <source>
        <dbReference type="Proteomes" id="UP000541352"/>
    </source>
</evidence>
<proteinExistence type="predicted"/>
<feature type="domain" description="LTD" evidence="1">
    <location>
        <begin position="231"/>
        <end position="338"/>
    </location>
</feature>
<dbReference type="Pfam" id="PF10042">
    <property type="entry name" value="DUF2278"/>
    <property type="match status" value="1"/>
</dbReference>
<dbReference type="Pfam" id="PF00932">
    <property type="entry name" value="LTD"/>
    <property type="match status" value="1"/>
</dbReference>
<dbReference type="RefSeq" id="WP_183972358.1">
    <property type="nucleotide sequence ID" value="NZ_JACIBY010000003.1"/>
</dbReference>
<sequence length="350" mass="38993">MPLSHYHLFVGRYERGLMAPDANHFEIKLNTGGDFYRVAVNVRSQDGSMLMTLVDNDFRHELCSRLLAEFTQQGVYDIGQAVKRKQFGLDFLRRNMVGDFNKMMPLPNNAPGLDNDLEDKLRLALEKSKADPNSLVFVFGEKWPSTPGNDRYFPEIRDQGIHDIHMNQGNPPGRFERDNGVFQDGGILIYYPSLNRWTAILLAFQSQFNSLNPTTLHTDDTTGNRINVSGGPTPADSPSVLEQDVVIVGALVNPRGDEDGKEKVILLNTTENDIELSGWKLVDRNRNEFTIMNVILSAGGTTDIRISRGSVFKLGNTGGTISLLNGDNIKVAGVQYTKEQASKEGRVISF</sequence>